<protein>
    <submittedName>
        <fullName evidence="1">Uncharacterized protein</fullName>
    </submittedName>
</protein>
<accession>A0ABV4U0A0</accession>
<comment type="caution">
    <text evidence="1">The sequence shown here is derived from an EMBL/GenBank/DDBJ whole genome shotgun (WGS) entry which is preliminary data.</text>
</comment>
<sequence>MGIHTQGPAGLDKPFNEMSDFDIAEMLAAGSIEVPPMLKATARQVYEAKGLPPPAAFVDARQPTEETTKS</sequence>
<reference evidence="1 2" key="1">
    <citation type="submission" date="2024-08" db="EMBL/GenBank/DDBJ databases">
        <title>Whole-genome sequencing of halo(alkali)philic microorganisms from hypersaline lakes.</title>
        <authorList>
            <person name="Sorokin D.Y."/>
            <person name="Merkel A.Y."/>
            <person name="Messina E."/>
            <person name="Yakimov M."/>
        </authorList>
    </citation>
    <scope>NUCLEOTIDE SEQUENCE [LARGE SCALE GENOMIC DNA]</scope>
    <source>
        <strain evidence="1 2">AB-hyl4</strain>
    </source>
</reference>
<evidence type="ECO:0000313" key="2">
    <source>
        <dbReference type="Proteomes" id="UP001575105"/>
    </source>
</evidence>
<organism evidence="1 2">
    <name type="scientific">Natronomicrosphaera hydrolytica</name>
    <dbReference type="NCBI Taxonomy" id="3242702"/>
    <lineage>
        <taxon>Bacteria</taxon>
        <taxon>Pseudomonadati</taxon>
        <taxon>Planctomycetota</taxon>
        <taxon>Phycisphaerae</taxon>
        <taxon>Phycisphaerales</taxon>
        <taxon>Phycisphaeraceae</taxon>
        <taxon>Natronomicrosphaera</taxon>
    </lineage>
</organism>
<keyword evidence="2" id="KW-1185">Reference proteome</keyword>
<name>A0ABV4U0A0_9BACT</name>
<dbReference type="RefSeq" id="WP_425343886.1">
    <property type="nucleotide sequence ID" value="NZ_JBGUBD010000001.1"/>
</dbReference>
<evidence type="ECO:0000313" key="1">
    <source>
        <dbReference type="EMBL" id="MFA9476961.1"/>
    </source>
</evidence>
<proteinExistence type="predicted"/>
<dbReference type="Proteomes" id="UP001575105">
    <property type="component" value="Unassembled WGS sequence"/>
</dbReference>
<dbReference type="EMBL" id="JBGUBD010000001">
    <property type="protein sequence ID" value="MFA9476961.1"/>
    <property type="molecule type" value="Genomic_DNA"/>
</dbReference>
<gene>
    <name evidence="1" type="ORF">ACERK3_01515</name>
</gene>